<dbReference type="Proteomes" id="UP001153618">
    <property type="component" value="Unassembled WGS sequence"/>
</dbReference>
<feature type="domain" description="Helicase-associated putative binding" evidence="2">
    <location>
        <begin position="9"/>
        <end position="70"/>
    </location>
</feature>
<dbReference type="EMBL" id="CAJVOS010000038">
    <property type="protein sequence ID" value="CAG8165388.1"/>
    <property type="molecule type" value="Genomic_DNA"/>
</dbReference>
<keyword evidence="5" id="KW-1185">Reference proteome</keyword>
<name>A0A9W4HYE2_PENOL</name>
<evidence type="ECO:0000259" key="3">
    <source>
        <dbReference type="Pfam" id="PF25806"/>
    </source>
</evidence>
<organism evidence="4 5">
    <name type="scientific">Penicillium olsonii</name>
    <dbReference type="NCBI Taxonomy" id="99116"/>
    <lineage>
        <taxon>Eukaryota</taxon>
        <taxon>Fungi</taxon>
        <taxon>Dikarya</taxon>
        <taxon>Ascomycota</taxon>
        <taxon>Pezizomycotina</taxon>
        <taxon>Eurotiomycetes</taxon>
        <taxon>Eurotiomycetidae</taxon>
        <taxon>Eurotiales</taxon>
        <taxon>Aspergillaceae</taxon>
        <taxon>Penicillium</taxon>
    </lineage>
</organism>
<dbReference type="AlphaFoldDB" id="A0A9W4HYE2"/>
<evidence type="ECO:0000313" key="5">
    <source>
        <dbReference type="Proteomes" id="UP001153618"/>
    </source>
</evidence>
<feature type="region of interest" description="Disordered" evidence="1">
    <location>
        <begin position="1"/>
        <end position="36"/>
    </location>
</feature>
<reference evidence="4" key="1">
    <citation type="submission" date="2021-07" db="EMBL/GenBank/DDBJ databases">
        <authorList>
            <person name="Branca A.L. A."/>
        </authorList>
    </citation>
    <scope>NUCLEOTIDE SEQUENCE</scope>
</reference>
<evidence type="ECO:0000313" key="4">
    <source>
        <dbReference type="EMBL" id="CAG8165388.1"/>
    </source>
</evidence>
<accession>A0A9W4HYE2</accession>
<comment type="caution">
    <text evidence="4">The sequence shown here is derived from an EMBL/GenBank/DDBJ whole genome shotgun (WGS) entry which is preliminary data.</text>
</comment>
<dbReference type="Pfam" id="PF25806">
    <property type="entry name" value="RHH_ERCC6L2"/>
    <property type="match status" value="1"/>
</dbReference>
<proteinExistence type="predicted"/>
<evidence type="ECO:0000256" key="1">
    <source>
        <dbReference type="SAM" id="MobiDB-lite"/>
    </source>
</evidence>
<gene>
    <name evidence="4" type="ORF">POLS_LOCUS6508</name>
</gene>
<dbReference type="InterPro" id="IPR029256">
    <property type="entry name" value="Heliccase-ass-bd"/>
</dbReference>
<dbReference type="Pfam" id="PF14773">
    <property type="entry name" value="VIGSSK"/>
    <property type="match status" value="1"/>
</dbReference>
<protein>
    <submittedName>
        <fullName evidence="4">Uncharacterized protein</fullName>
    </submittedName>
</protein>
<sequence length="192" mass="21602">MKGEDEAMSQLASMIRGDEGKPTPSRKPATPHKHDPVHAILAGAGVEYTHLNNEVVGSSRVEENLSRRAELAPEDTTGDQQVFVSTQQGPFDEVDEEEPLGFQYHPPEGVMRRQFCSMAQHFGYANATEFALVVESMTQAQRRSCLDRWYQERRAELSKTAKGDAKEEIKHEIKDEFKEEVKEGVKEESPAL</sequence>
<dbReference type="OrthoDB" id="413460at2759"/>
<dbReference type="InterPro" id="IPR057931">
    <property type="entry name" value="RHH_ERCC6L2"/>
</dbReference>
<feature type="domain" description="ERCC6L2-like ribbon-helix-helix" evidence="3">
    <location>
        <begin position="106"/>
        <end position="175"/>
    </location>
</feature>
<evidence type="ECO:0000259" key="2">
    <source>
        <dbReference type="Pfam" id="PF14773"/>
    </source>
</evidence>